<dbReference type="EMBL" id="AP023189">
    <property type="protein sequence ID" value="BCG26490.1"/>
    <property type="molecule type" value="Genomic_DNA"/>
</dbReference>
<dbReference type="Proteomes" id="UP000509383">
    <property type="component" value="Chromosome"/>
</dbReference>
<name>A0A6J4EA88_9PSED</name>
<proteinExistence type="predicted"/>
<sequence length="80" mass="8764">MYELFETIKHTGSSAGITTACYVDGEVIGEVVFCAWPDRTSVASSIGPDEAIRQCAFVHRYSGPLRRHKAHASDEVNSYA</sequence>
<gene>
    <name evidence="1" type="ORF">TUM18999_46810</name>
</gene>
<accession>A0A6J4EA88</accession>
<protein>
    <submittedName>
        <fullName evidence="1">Uncharacterized protein</fullName>
    </submittedName>
</protein>
<dbReference type="KEGG" id="ptw:TUM18999_46810"/>
<evidence type="ECO:0000313" key="2">
    <source>
        <dbReference type="Proteomes" id="UP000509383"/>
    </source>
</evidence>
<dbReference type="RefSeq" id="WP_173176230.1">
    <property type="nucleotide sequence ID" value="NZ_AP023189.1"/>
</dbReference>
<reference evidence="1 2" key="1">
    <citation type="submission" date="2020-05" db="EMBL/GenBank/DDBJ databases">
        <title>Characterization of novel class B3 metallo-beta-lactamase from novel Pseudomonas species.</title>
        <authorList>
            <person name="Yamada K."/>
            <person name="Aoki K."/>
            <person name="Ishii Y."/>
        </authorList>
    </citation>
    <scope>NUCLEOTIDE SEQUENCE [LARGE SCALE GENOMIC DNA]</scope>
    <source>
        <strain evidence="1 2">TUM18999</strain>
    </source>
</reference>
<organism evidence="1 2">
    <name type="scientific">Pseudomonas tohonis</name>
    <dbReference type="NCBI Taxonomy" id="2725477"/>
    <lineage>
        <taxon>Bacteria</taxon>
        <taxon>Pseudomonadati</taxon>
        <taxon>Pseudomonadota</taxon>
        <taxon>Gammaproteobacteria</taxon>
        <taxon>Pseudomonadales</taxon>
        <taxon>Pseudomonadaceae</taxon>
        <taxon>Pseudomonas</taxon>
    </lineage>
</organism>
<evidence type="ECO:0000313" key="1">
    <source>
        <dbReference type="EMBL" id="BCG26490.1"/>
    </source>
</evidence>
<dbReference type="AlphaFoldDB" id="A0A6J4EA88"/>